<dbReference type="EMBL" id="CP131061">
    <property type="protein sequence ID" value="WNY26313.1"/>
    <property type="molecule type" value="Genomic_DNA"/>
</dbReference>
<dbReference type="GeneID" id="89227468"/>
<dbReference type="RefSeq" id="WP_338097841.1">
    <property type="nucleotide sequence ID" value="NZ_CP131061.1"/>
</dbReference>
<sequence>MTVTLSNSTKVTRTYDLIGVIKNNNVIFALPGDSGAPVYTIMSNNKAALVGIVYGGNNEVYGLNGETYFVPCTEIESKLGVIPLMR</sequence>
<proteinExistence type="predicted"/>
<name>A0AA96V6X8_9EURY</name>
<protein>
    <submittedName>
        <fullName evidence="1">Uncharacterized protein</fullName>
    </submittedName>
</protein>
<evidence type="ECO:0000313" key="1">
    <source>
        <dbReference type="EMBL" id="WNY26313.1"/>
    </source>
</evidence>
<dbReference type="AlphaFoldDB" id="A0AA96V6X8"/>
<dbReference type="SUPFAM" id="SSF50494">
    <property type="entry name" value="Trypsin-like serine proteases"/>
    <property type="match status" value="1"/>
</dbReference>
<gene>
    <name evidence="1" type="ORF">MsAm2_00730</name>
</gene>
<dbReference type="Proteomes" id="UP001304970">
    <property type="component" value="Chromosome"/>
</dbReference>
<organism evidence="1 2">
    <name type="scientific">Methanolapillus ohkumae</name>
    <dbReference type="NCBI Taxonomy" id="3028298"/>
    <lineage>
        <taxon>Archaea</taxon>
        <taxon>Methanobacteriati</taxon>
        <taxon>Methanobacteriota</taxon>
        <taxon>Stenosarchaea group</taxon>
        <taxon>Methanomicrobia</taxon>
        <taxon>Methanosarcinales</taxon>
        <taxon>Methanosarcinaceae</taxon>
        <taxon>Methanolapillus</taxon>
    </lineage>
</organism>
<dbReference type="Gene3D" id="2.40.10.10">
    <property type="entry name" value="Trypsin-like serine proteases"/>
    <property type="match status" value="1"/>
</dbReference>
<keyword evidence="2" id="KW-1185">Reference proteome</keyword>
<accession>A0AA96V6X8</accession>
<reference evidence="1 2" key="1">
    <citation type="submission" date="2023-07" db="EMBL/GenBank/DDBJ databases">
        <title>Closed genome sequence of Methanosarcinaceae archaeon Am2.</title>
        <authorList>
            <person name="Poehlein A."/>
            <person name="Protasov E."/>
            <person name="Platt K."/>
            <person name="Reeh H."/>
            <person name="Daniel R."/>
            <person name="Brune A."/>
        </authorList>
    </citation>
    <scope>NUCLEOTIDE SEQUENCE [LARGE SCALE GENOMIC DNA]</scope>
    <source>
        <strain evidence="1 2">Am2</strain>
    </source>
</reference>
<dbReference type="InterPro" id="IPR043504">
    <property type="entry name" value="Peptidase_S1_PA_chymotrypsin"/>
</dbReference>
<evidence type="ECO:0000313" key="2">
    <source>
        <dbReference type="Proteomes" id="UP001304970"/>
    </source>
</evidence>
<dbReference type="InterPro" id="IPR009003">
    <property type="entry name" value="Peptidase_S1_PA"/>
</dbReference>